<dbReference type="InterPro" id="IPR000524">
    <property type="entry name" value="Tscrpt_reg_HTH_GntR"/>
</dbReference>
<keyword evidence="3" id="KW-0804">Transcription</keyword>
<keyword evidence="2" id="KW-0238">DNA-binding</keyword>
<dbReference type="InterPro" id="IPR028978">
    <property type="entry name" value="Chorismate_lyase_/UTRA_dom_sf"/>
</dbReference>
<dbReference type="SMART" id="SM00345">
    <property type="entry name" value="HTH_GNTR"/>
    <property type="match status" value="1"/>
</dbReference>
<dbReference type="Gene3D" id="3.40.1410.10">
    <property type="entry name" value="Chorismate lyase-like"/>
    <property type="match status" value="1"/>
</dbReference>
<feature type="domain" description="HTH gntR-type" evidence="4">
    <location>
        <begin position="5"/>
        <end position="73"/>
    </location>
</feature>
<gene>
    <name evidence="5" type="primary">phnF</name>
    <name evidence="5" type="ORF">ML536_21530</name>
</gene>
<accession>A0AA41QRL9</accession>
<dbReference type="EMBL" id="JALAZD010000005">
    <property type="protein sequence ID" value="MCI0129425.1"/>
    <property type="molecule type" value="Genomic_DNA"/>
</dbReference>
<evidence type="ECO:0000259" key="4">
    <source>
        <dbReference type="PROSITE" id="PS50949"/>
    </source>
</evidence>
<evidence type="ECO:0000313" key="5">
    <source>
        <dbReference type="EMBL" id="MCI0129425.1"/>
    </source>
</evidence>
<dbReference type="PANTHER" id="PTHR44846">
    <property type="entry name" value="MANNOSYL-D-GLYCERATE TRANSPORT/METABOLISM SYSTEM REPRESSOR MNGR-RELATED"/>
    <property type="match status" value="1"/>
</dbReference>
<dbReference type="SMART" id="SM00866">
    <property type="entry name" value="UTRA"/>
    <property type="match status" value="1"/>
</dbReference>
<evidence type="ECO:0000313" key="6">
    <source>
        <dbReference type="Proteomes" id="UP001156140"/>
    </source>
</evidence>
<reference evidence="5" key="1">
    <citation type="submission" date="2022-03" db="EMBL/GenBank/DDBJ databases">
        <title>The complete genome sequence of a Methyloterrigena soli.</title>
        <authorList>
            <person name="Zi Z."/>
        </authorList>
    </citation>
    <scope>NUCLEOTIDE SEQUENCE</scope>
    <source>
        <strain evidence="5">M48</strain>
    </source>
</reference>
<dbReference type="Pfam" id="PF07702">
    <property type="entry name" value="UTRA"/>
    <property type="match status" value="1"/>
</dbReference>
<dbReference type="Proteomes" id="UP001156140">
    <property type="component" value="Unassembled WGS sequence"/>
</dbReference>
<dbReference type="Pfam" id="PF00392">
    <property type="entry name" value="GntR"/>
    <property type="match status" value="1"/>
</dbReference>
<proteinExistence type="predicted"/>
<dbReference type="InterPro" id="IPR011663">
    <property type="entry name" value="UTRA"/>
</dbReference>
<protein>
    <submittedName>
        <fullName evidence="5">Phosphonate metabolism transcriptional regulator PhnF</fullName>
    </submittedName>
</protein>
<dbReference type="PANTHER" id="PTHR44846:SF1">
    <property type="entry name" value="MANNOSYL-D-GLYCERATE TRANSPORT_METABOLISM SYSTEM REPRESSOR MNGR-RELATED"/>
    <property type="match status" value="1"/>
</dbReference>
<keyword evidence="6" id="KW-1185">Reference proteome</keyword>
<dbReference type="InterPro" id="IPR036390">
    <property type="entry name" value="WH_DNA-bd_sf"/>
</dbReference>
<dbReference type="PRINTS" id="PR00035">
    <property type="entry name" value="HTHGNTR"/>
</dbReference>
<dbReference type="Gene3D" id="1.10.10.10">
    <property type="entry name" value="Winged helix-like DNA-binding domain superfamily/Winged helix DNA-binding domain"/>
    <property type="match status" value="1"/>
</dbReference>
<evidence type="ECO:0000256" key="2">
    <source>
        <dbReference type="ARBA" id="ARBA00023125"/>
    </source>
</evidence>
<sequence length="251" mass="28031">MRSRGQTWQETRDLISEEIAHGRLAPDTRLPAEPELCRLYNTRRHSLRRALAALQAEGKLRVEHGRGTFVERAPLVNYVIGPRTRFRENLLSQGLAASGQGLAETRMPADIRVARALGLAVGAPVFAICRRGFANDLPISLGWSYHDAERFPDMLEKRKAGVSVTEVYRAHGIGDYRRLRTTIYTRSANEHEASLLMLRPGQSVLVVQKVDVDPEGRPIGFSEGAWAGDRVQFTFDSAQSEPLATERNDDV</sequence>
<dbReference type="PROSITE" id="PS50949">
    <property type="entry name" value="HTH_GNTR"/>
    <property type="match status" value="1"/>
</dbReference>
<dbReference type="NCBIfam" id="TIGR02325">
    <property type="entry name" value="C_P_lyase_phnF"/>
    <property type="match status" value="1"/>
</dbReference>
<dbReference type="GO" id="GO:0003700">
    <property type="term" value="F:DNA-binding transcription factor activity"/>
    <property type="evidence" value="ECO:0007669"/>
    <property type="project" value="InterPro"/>
</dbReference>
<dbReference type="RefSeq" id="WP_035038141.1">
    <property type="nucleotide sequence ID" value="NZ_JAKETQ010000005.1"/>
</dbReference>
<evidence type="ECO:0000256" key="3">
    <source>
        <dbReference type="ARBA" id="ARBA00023163"/>
    </source>
</evidence>
<dbReference type="InterPro" id="IPR036388">
    <property type="entry name" value="WH-like_DNA-bd_sf"/>
</dbReference>
<name>A0AA41QRL9_9HYPH</name>
<evidence type="ECO:0000256" key="1">
    <source>
        <dbReference type="ARBA" id="ARBA00023015"/>
    </source>
</evidence>
<keyword evidence="1" id="KW-0805">Transcription regulation</keyword>
<dbReference type="SUPFAM" id="SSF46785">
    <property type="entry name" value="Winged helix' DNA-binding domain"/>
    <property type="match status" value="1"/>
</dbReference>
<dbReference type="GO" id="GO:0045892">
    <property type="term" value="P:negative regulation of DNA-templated transcription"/>
    <property type="evidence" value="ECO:0007669"/>
    <property type="project" value="TreeGrafter"/>
</dbReference>
<dbReference type="InterPro" id="IPR012702">
    <property type="entry name" value="CP_lyase_PhnF"/>
</dbReference>
<dbReference type="InterPro" id="IPR050679">
    <property type="entry name" value="Bact_HTH_transcr_reg"/>
</dbReference>
<organism evidence="5 6">
    <name type="scientific">Paradevosia shaoguanensis</name>
    <dbReference type="NCBI Taxonomy" id="1335043"/>
    <lineage>
        <taxon>Bacteria</taxon>
        <taxon>Pseudomonadati</taxon>
        <taxon>Pseudomonadota</taxon>
        <taxon>Alphaproteobacteria</taxon>
        <taxon>Hyphomicrobiales</taxon>
        <taxon>Devosiaceae</taxon>
        <taxon>Paradevosia</taxon>
    </lineage>
</organism>
<dbReference type="CDD" id="cd07377">
    <property type="entry name" value="WHTH_GntR"/>
    <property type="match status" value="1"/>
</dbReference>
<dbReference type="SUPFAM" id="SSF64288">
    <property type="entry name" value="Chorismate lyase-like"/>
    <property type="match status" value="1"/>
</dbReference>
<dbReference type="AlphaFoldDB" id="A0AA41QRL9"/>
<comment type="caution">
    <text evidence="5">The sequence shown here is derived from an EMBL/GenBank/DDBJ whole genome shotgun (WGS) entry which is preliminary data.</text>
</comment>
<dbReference type="GO" id="GO:0003677">
    <property type="term" value="F:DNA binding"/>
    <property type="evidence" value="ECO:0007669"/>
    <property type="project" value="UniProtKB-KW"/>
</dbReference>